<dbReference type="PROSITE" id="PS50111">
    <property type="entry name" value="CHEMOTAXIS_TRANSDUC_2"/>
    <property type="match status" value="1"/>
</dbReference>
<keyword evidence="6" id="KW-0175">Coiled coil</keyword>
<dbReference type="GO" id="GO:0007165">
    <property type="term" value="P:signal transduction"/>
    <property type="evidence" value="ECO:0007669"/>
    <property type="project" value="UniProtKB-KW"/>
</dbReference>
<proteinExistence type="inferred from homology"/>
<dbReference type="Proteomes" id="UP000886043">
    <property type="component" value="Unassembled WGS sequence"/>
</dbReference>
<keyword evidence="7" id="KW-0472">Membrane</keyword>
<dbReference type="GO" id="GO:0004888">
    <property type="term" value="F:transmembrane signaling receptor activity"/>
    <property type="evidence" value="ECO:0007669"/>
    <property type="project" value="InterPro"/>
</dbReference>
<evidence type="ECO:0000313" key="11">
    <source>
        <dbReference type="EMBL" id="HFC98670.1"/>
    </source>
</evidence>
<name>A0A7C3CHA7_9BACT</name>
<feature type="coiled-coil region" evidence="6">
    <location>
        <begin position="256"/>
        <end position="308"/>
    </location>
</feature>
<dbReference type="GO" id="GO:0006935">
    <property type="term" value="P:chemotaxis"/>
    <property type="evidence" value="ECO:0007669"/>
    <property type="project" value="InterPro"/>
</dbReference>
<dbReference type="Pfam" id="PF00015">
    <property type="entry name" value="MCPsignal"/>
    <property type="match status" value="1"/>
</dbReference>
<feature type="transmembrane region" description="Helical" evidence="7">
    <location>
        <begin position="6"/>
        <end position="30"/>
    </location>
</feature>
<dbReference type="SMART" id="SM00283">
    <property type="entry name" value="MA"/>
    <property type="match status" value="1"/>
</dbReference>
<evidence type="ECO:0000259" key="9">
    <source>
        <dbReference type="PROSITE" id="PS50192"/>
    </source>
</evidence>
<evidence type="ECO:0000256" key="4">
    <source>
        <dbReference type="ARBA" id="ARBA00029447"/>
    </source>
</evidence>
<dbReference type="PROSITE" id="PS50885">
    <property type="entry name" value="HAMP"/>
    <property type="match status" value="1"/>
</dbReference>
<dbReference type="InterPro" id="IPR004089">
    <property type="entry name" value="MCPsignal_dom"/>
</dbReference>
<evidence type="ECO:0000256" key="7">
    <source>
        <dbReference type="SAM" id="Phobius"/>
    </source>
</evidence>
<evidence type="ECO:0000259" key="8">
    <source>
        <dbReference type="PROSITE" id="PS50111"/>
    </source>
</evidence>
<feature type="transmembrane region" description="Helical" evidence="7">
    <location>
        <begin position="183"/>
        <end position="203"/>
    </location>
</feature>
<dbReference type="Gene3D" id="1.10.287.950">
    <property type="entry name" value="Methyl-accepting chemotaxis protein"/>
    <property type="match status" value="1"/>
</dbReference>
<gene>
    <name evidence="11" type="ORF">ENJ40_09505</name>
</gene>
<comment type="similarity">
    <text evidence="4">Belongs to the methyl-accepting chemotaxis (MCP) protein family.</text>
</comment>
<dbReference type="PRINTS" id="PR00260">
    <property type="entry name" value="CHEMTRNSDUCR"/>
</dbReference>
<dbReference type="PROSITE" id="PS50192">
    <property type="entry name" value="T_SNARE"/>
    <property type="match status" value="1"/>
</dbReference>
<accession>A0A7C3CHA7</accession>
<reference evidence="11" key="1">
    <citation type="journal article" date="2020" name="mSystems">
        <title>Genome- and Community-Level Interaction Insights into Carbon Utilization and Element Cycling Functions of Hydrothermarchaeota in Hydrothermal Sediment.</title>
        <authorList>
            <person name="Zhou Z."/>
            <person name="Liu Y."/>
            <person name="Xu W."/>
            <person name="Pan J."/>
            <person name="Luo Z.H."/>
            <person name="Li M."/>
        </authorList>
    </citation>
    <scope>NUCLEOTIDE SEQUENCE [LARGE SCALE GENOMIC DNA]</scope>
    <source>
        <strain evidence="11">HyVt-483</strain>
    </source>
</reference>
<feature type="domain" description="Methyl-accepting transducer" evidence="8">
    <location>
        <begin position="269"/>
        <end position="495"/>
    </location>
</feature>
<evidence type="ECO:0000256" key="6">
    <source>
        <dbReference type="SAM" id="Coils"/>
    </source>
</evidence>
<dbReference type="InterPro" id="IPR000727">
    <property type="entry name" value="T_SNARE_dom"/>
</dbReference>
<keyword evidence="7" id="KW-1133">Transmembrane helix</keyword>
<protein>
    <submittedName>
        <fullName evidence="11">Methyl-accepting chemotaxis protein</fullName>
    </submittedName>
</protein>
<feature type="coiled-coil region" evidence="6">
    <location>
        <begin position="477"/>
        <end position="504"/>
    </location>
</feature>
<dbReference type="InterPro" id="IPR003660">
    <property type="entry name" value="HAMP_dom"/>
</dbReference>
<dbReference type="AlphaFoldDB" id="A0A7C3CHA7"/>
<keyword evidence="2" id="KW-1003">Cell membrane</keyword>
<evidence type="ECO:0000256" key="2">
    <source>
        <dbReference type="ARBA" id="ARBA00022519"/>
    </source>
</evidence>
<keyword evidence="7" id="KW-0812">Transmembrane</keyword>
<comment type="caution">
    <text evidence="11">The sequence shown here is derived from an EMBL/GenBank/DDBJ whole genome shotgun (WGS) entry which is preliminary data.</text>
</comment>
<dbReference type="PANTHER" id="PTHR32089:SF112">
    <property type="entry name" value="LYSOZYME-LIKE PROTEIN-RELATED"/>
    <property type="match status" value="1"/>
</dbReference>
<keyword evidence="3 5" id="KW-0807">Transducer</keyword>
<dbReference type="GO" id="GO:0005886">
    <property type="term" value="C:plasma membrane"/>
    <property type="evidence" value="ECO:0007669"/>
    <property type="project" value="UniProtKB-SubCell"/>
</dbReference>
<dbReference type="SUPFAM" id="SSF58104">
    <property type="entry name" value="Methyl-accepting chemotaxis protein (MCP) signaling domain"/>
    <property type="match status" value="1"/>
</dbReference>
<sequence length="520" mass="58322">MRFGLVARMGLVFTLIVALNLVSLGVFFWAKRSYDQTSLKRQEYVDDLSDLQDIKYQFTRWKVNILSGMFNLSPFIFSTKKLEADIQDLTPHDEKERVFVRQLQQKYLQMKRVSDKVLGILARADQWEDEDELRDTLLDLYNGEVSPLTKGIYRFLDREIESIQKLLDVFEVEAERKLRLVHIVQLVFTLLTLLTLVVFALYLHRKLRQGFATLDEALDSMARGDFTFQARVRGRDEIAVMLTKLNRVIQDLRPVIEKLREVSARLEADAREMKSSAEAGISVNEHTKARAEDMKRGAEEILSHTEAEARSINEISSAIQEISQNTTKANTITSEAVEKARLAQGIIHKVGEVSREIESVIQLITGVAEQTKFLALNATIEAARAGEAGKGFAVVANEVKELARQTAEATGEITEKVRAMQAEASQAVQATDEIVRVIEEINQIASAIAAAIEEQTAVIAQIAEQVEATRGSAQTLSQEAREAFEAAIQALDSARRNLEQAQTLSRLSQELASLAAQFRV</sequence>
<keyword evidence="2" id="KW-0997">Cell inner membrane</keyword>
<dbReference type="EMBL" id="DRMH01000132">
    <property type="protein sequence ID" value="HFC98670.1"/>
    <property type="molecule type" value="Genomic_DNA"/>
</dbReference>
<comment type="subcellular location">
    <subcellularLocation>
        <location evidence="1">Cell inner membrane</location>
        <topology evidence="1">Multi-pass membrane protein</topology>
    </subcellularLocation>
</comment>
<dbReference type="InterPro" id="IPR004090">
    <property type="entry name" value="Chemotax_Me-accpt_rcpt"/>
</dbReference>
<organism evidence="11">
    <name type="scientific">Thermosulfurimonas dismutans</name>
    <dbReference type="NCBI Taxonomy" id="999894"/>
    <lineage>
        <taxon>Bacteria</taxon>
        <taxon>Pseudomonadati</taxon>
        <taxon>Thermodesulfobacteriota</taxon>
        <taxon>Thermodesulfobacteria</taxon>
        <taxon>Thermodesulfobacteriales</taxon>
        <taxon>Thermodesulfobacteriaceae</taxon>
        <taxon>Thermosulfurimonas</taxon>
    </lineage>
</organism>
<feature type="domain" description="HAMP" evidence="10">
    <location>
        <begin position="205"/>
        <end position="257"/>
    </location>
</feature>
<feature type="domain" description="T-SNARE coiled-coil homology" evidence="9">
    <location>
        <begin position="421"/>
        <end position="483"/>
    </location>
</feature>
<dbReference type="PANTHER" id="PTHR32089">
    <property type="entry name" value="METHYL-ACCEPTING CHEMOTAXIS PROTEIN MCPB"/>
    <property type="match status" value="1"/>
</dbReference>
<evidence type="ECO:0000256" key="5">
    <source>
        <dbReference type="PROSITE-ProRule" id="PRU00284"/>
    </source>
</evidence>
<evidence type="ECO:0000256" key="3">
    <source>
        <dbReference type="ARBA" id="ARBA00023224"/>
    </source>
</evidence>
<evidence type="ECO:0000259" key="10">
    <source>
        <dbReference type="PROSITE" id="PS50885"/>
    </source>
</evidence>
<evidence type="ECO:0000256" key="1">
    <source>
        <dbReference type="ARBA" id="ARBA00004429"/>
    </source>
</evidence>